<dbReference type="GO" id="GO:0016301">
    <property type="term" value="F:kinase activity"/>
    <property type="evidence" value="ECO:0007669"/>
    <property type="project" value="UniProtKB-KW"/>
</dbReference>
<accession>A0A1Q9D1E0</accession>
<dbReference type="Gene3D" id="1.25.40.20">
    <property type="entry name" value="Ankyrin repeat-containing domain"/>
    <property type="match status" value="3"/>
</dbReference>
<feature type="transmembrane region" description="Helical" evidence="5">
    <location>
        <begin position="378"/>
        <end position="401"/>
    </location>
</feature>
<evidence type="ECO:0000313" key="7">
    <source>
        <dbReference type="EMBL" id="OLP88999.1"/>
    </source>
</evidence>
<keyword evidence="5" id="KW-0472">Membrane</keyword>
<dbReference type="InterPro" id="IPR050889">
    <property type="entry name" value="Dendritic_Spine_Reg/Scaffold"/>
</dbReference>
<dbReference type="AlphaFoldDB" id="A0A1Q9D1E0"/>
<dbReference type="PROSITE" id="PS50088">
    <property type="entry name" value="ANK_REPEAT"/>
    <property type="match status" value="8"/>
</dbReference>
<dbReference type="PANTHER" id="PTHR24166">
    <property type="entry name" value="ROLLING PEBBLES, ISOFORM B"/>
    <property type="match status" value="1"/>
</dbReference>
<feature type="transmembrane region" description="Helical" evidence="5">
    <location>
        <begin position="811"/>
        <end position="836"/>
    </location>
</feature>
<evidence type="ECO:0000259" key="6">
    <source>
        <dbReference type="PROSITE" id="PS50053"/>
    </source>
</evidence>
<dbReference type="PROSITE" id="PS50053">
    <property type="entry name" value="UBIQUITIN_2"/>
    <property type="match status" value="1"/>
</dbReference>
<dbReference type="PROSITE" id="PS50297">
    <property type="entry name" value="ANK_REP_REGION"/>
    <property type="match status" value="7"/>
</dbReference>
<feature type="repeat" description="ANK" evidence="3">
    <location>
        <begin position="142"/>
        <end position="168"/>
    </location>
</feature>
<feature type="repeat" description="ANK" evidence="3">
    <location>
        <begin position="109"/>
        <end position="141"/>
    </location>
</feature>
<feature type="repeat" description="ANK" evidence="3">
    <location>
        <begin position="671"/>
        <end position="703"/>
    </location>
</feature>
<feature type="region of interest" description="Disordered" evidence="4">
    <location>
        <begin position="253"/>
        <end position="289"/>
    </location>
</feature>
<feature type="domain" description="Ubiquitin-like" evidence="6">
    <location>
        <begin position="1"/>
        <end position="59"/>
    </location>
</feature>
<proteinExistence type="predicted"/>
<feature type="repeat" description="ANK" evidence="3">
    <location>
        <begin position="572"/>
        <end position="604"/>
    </location>
</feature>
<keyword evidence="8" id="KW-1185">Reference proteome</keyword>
<keyword evidence="1" id="KW-0677">Repeat</keyword>
<dbReference type="CDD" id="cd17039">
    <property type="entry name" value="Ubl_ubiquitin_like"/>
    <property type="match status" value="2"/>
</dbReference>
<dbReference type="EMBL" id="LSRX01000783">
    <property type="protein sequence ID" value="OLP88999.1"/>
    <property type="molecule type" value="Genomic_DNA"/>
</dbReference>
<gene>
    <name evidence="7" type="primary">kidins220</name>
    <name evidence="7" type="ORF">AK812_SmicGene29589</name>
</gene>
<sequence>MLRIRVLSGEALTSIPVEEVHDVRGLKQCLNQQHGLPPRFRQRVLLHGEMLEDTANLDSPMDLDLVVLAFADVSQSDVDDLSFYAAEGIMAEVESKLQLPACLDSLKSDGFTALHRASECEHAEIVHLLLEAGADKDERDDCGFTALMYASYDGHVEVVRLLVEAGADKASLYSRVDVARLLLDAGAEANVTDEDGTTALMLASMTGHAEVVELLIKSGADRALVSKDVVVDAADGQVPLLETLELAAADALKNSEGGPGHARSVNNTPRKRSQSARARQGHENEVLPATPSLPSMSFLRFGNGRDSARGLAAAAGFKRDIEAAMTEPGRSERTAVMPAEAPSRLRPVWMQGRSCRQAPPEAQFGLELSPAWLALRIYHVWCMLVGLCIAVLVVMEAFLGLYVSLFSSPWVSGSKGESMQIGAACLLSTMLLTWGSALCHAGVQLVFDAARDEVASVAFAELSDVKSLKQRLHQQHGLPPRFRQRLLHLGNTLSDAVMLDSVMDRRGSVSEGVLKRRLDADPVPDTVTDLQVVTLAFSQCQPLELWRAAGQGRLAEVESLLQLPVDPDLRYFSTTPLMRASENGHADVARLLLEAGAQTDLHRHWGETALMDAAGGGHSQVVQLLLEAGAQKDLRDLESSTALRYAAFNGRAEVVRLLLEAGAEKDMRDEDGGTALMDAASGGYVAIVQILLEAGAQKDAHDNVGGTALMHSAFHGHSAVVRLLLEASVEKEARDAYGKTALIYATERKFKDVQRLLEAHVIQLDGANRRGQDSFRVFRALFRLESINSRNGLPACGLEPERTKWEVRCDCLVQCLVLYGPLDLLPLLVSLCTGVAMDWVVWISWVAFIEVCLFWVLVCINDYVGKDRTKIRAVKEKDP</sequence>
<dbReference type="OrthoDB" id="448960at2759"/>
<evidence type="ECO:0000256" key="5">
    <source>
        <dbReference type="SAM" id="Phobius"/>
    </source>
</evidence>
<dbReference type="Pfam" id="PF12796">
    <property type="entry name" value="Ank_2"/>
    <property type="match status" value="4"/>
</dbReference>
<dbReference type="InterPro" id="IPR002110">
    <property type="entry name" value="Ankyrin_rpt"/>
</dbReference>
<evidence type="ECO:0000256" key="2">
    <source>
        <dbReference type="ARBA" id="ARBA00023043"/>
    </source>
</evidence>
<dbReference type="SMART" id="SM00248">
    <property type="entry name" value="ANK"/>
    <property type="match status" value="9"/>
</dbReference>
<feature type="repeat" description="ANK" evidence="3">
    <location>
        <begin position="638"/>
        <end position="670"/>
    </location>
</feature>
<reference evidence="7 8" key="1">
    <citation type="submission" date="2016-02" db="EMBL/GenBank/DDBJ databases">
        <title>Genome analysis of coral dinoflagellate symbionts highlights evolutionary adaptations to a symbiotic lifestyle.</title>
        <authorList>
            <person name="Aranda M."/>
            <person name="Li Y."/>
            <person name="Liew Y.J."/>
            <person name="Baumgarten S."/>
            <person name="Simakov O."/>
            <person name="Wilson M."/>
            <person name="Piel J."/>
            <person name="Ashoor H."/>
            <person name="Bougouffa S."/>
            <person name="Bajic V.B."/>
            <person name="Ryu T."/>
            <person name="Ravasi T."/>
            <person name="Bayer T."/>
            <person name="Micklem G."/>
            <person name="Kim H."/>
            <person name="Bhak J."/>
            <person name="Lajeunesse T.C."/>
            <person name="Voolstra C.R."/>
        </authorList>
    </citation>
    <scope>NUCLEOTIDE SEQUENCE [LARGE SCALE GENOMIC DNA]</scope>
    <source>
        <strain evidence="7 8">CCMP2467</strain>
    </source>
</reference>
<keyword evidence="2 3" id="KW-0040">ANK repeat</keyword>
<dbReference type="Pfam" id="PF13637">
    <property type="entry name" value="Ank_4"/>
    <property type="match status" value="1"/>
</dbReference>
<dbReference type="Proteomes" id="UP000186817">
    <property type="component" value="Unassembled WGS sequence"/>
</dbReference>
<keyword evidence="7" id="KW-0808">Transferase</keyword>
<protein>
    <submittedName>
        <fullName evidence="7">Kinase D-interacting substrate of 220 kDa</fullName>
    </submittedName>
</protein>
<feature type="transmembrane region" description="Helical" evidence="5">
    <location>
        <begin position="421"/>
        <end position="443"/>
    </location>
</feature>
<dbReference type="PANTHER" id="PTHR24166:SF48">
    <property type="entry name" value="PROTEIN VAPYRIN"/>
    <property type="match status" value="1"/>
</dbReference>
<feature type="repeat" description="ANK" evidence="3">
    <location>
        <begin position="195"/>
        <end position="227"/>
    </location>
</feature>
<organism evidence="7 8">
    <name type="scientific">Symbiodinium microadriaticum</name>
    <name type="common">Dinoflagellate</name>
    <name type="synonym">Zooxanthella microadriatica</name>
    <dbReference type="NCBI Taxonomy" id="2951"/>
    <lineage>
        <taxon>Eukaryota</taxon>
        <taxon>Sar</taxon>
        <taxon>Alveolata</taxon>
        <taxon>Dinophyceae</taxon>
        <taxon>Suessiales</taxon>
        <taxon>Symbiodiniaceae</taxon>
        <taxon>Symbiodinium</taxon>
    </lineage>
</organism>
<evidence type="ECO:0000256" key="3">
    <source>
        <dbReference type="PROSITE-ProRule" id="PRU00023"/>
    </source>
</evidence>
<dbReference type="PRINTS" id="PR01415">
    <property type="entry name" value="ANKYRIN"/>
</dbReference>
<evidence type="ECO:0000256" key="1">
    <source>
        <dbReference type="ARBA" id="ARBA00022737"/>
    </source>
</evidence>
<keyword evidence="5" id="KW-1133">Transmembrane helix</keyword>
<dbReference type="InterPro" id="IPR000626">
    <property type="entry name" value="Ubiquitin-like_dom"/>
</dbReference>
<name>A0A1Q9D1E0_SYMMI</name>
<dbReference type="InterPro" id="IPR036770">
    <property type="entry name" value="Ankyrin_rpt-contain_sf"/>
</dbReference>
<comment type="caution">
    <text evidence="7">The sequence shown here is derived from an EMBL/GenBank/DDBJ whole genome shotgun (WGS) entry which is preliminary data.</text>
</comment>
<keyword evidence="7" id="KW-0418">Kinase</keyword>
<evidence type="ECO:0000313" key="8">
    <source>
        <dbReference type="Proteomes" id="UP000186817"/>
    </source>
</evidence>
<feature type="repeat" description="ANK" evidence="3">
    <location>
        <begin position="605"/>
        <end position="637"/>
    </location>
</feature>
<dbReference type="SUPFAM" id="SSF48403">
    <property type="entry name" value="Ankyrin repeat"/>
    <property type="match status" value="2"/>
</dbReference>
<keyword evidence="5" id="KW-0812">Transmembrane</keyword>
<evidence type="ECO:0000256" key="4">
    <source>
        <dbReference type="SAM" id="MobiDB-lite"/>
    </source>
</evidence>
<feature type="transmembrane region" description="Helical" evidence="5">
    <location>
        <begin position="842"/>
        <end position="864"/>
    </location>
</feature>
<feature type="repeat" description="ANK" evidence="3">
    <location>
        <begin position="704"/>
        <end position="736"/>
    </location>
</feature>